<keyword evidence="2" id="KW-0812">Transmembrane</keyword>
<dbReference type="Pfam" id="PF09972">
    <property type="entry name" value="DUF2207"/>
    <property type="match status" value="1"/>
</dbReference>
<evidence type="ECO:0000259" key="3">
    <source>
        <dbReference type="Pfam" id="PF09972"/>
    </source>
</evidence>
<dbReference type="InterPro" id="IPR048389">
    <property type="entry name" value="YciQ-like_C"/>
</dbReference>
<feature type="compositionally biased region" description="Gly residues" evidence="1">
    <location>
        <begin position="560"/>
        <end position="579"/>
    </location>
</feature>
<evidence type="ECO:0000256" key="1">
    <source>
        <dbReference type="SAM" id="MobiDB-lite"/>
    </source>
</evidence>
<sequence>MTLIVRKILITGVIIAGFFGIAHARENATDWYIKNFHSNIVINTDSSLTITETIIADCGSCYNKHGIFRVVPTQINTTDQGIIKTPVALISIMSESEVPYHYQESTGSGTITWKIGDPDITVTGVHVYKIVYQVKNAVRAQRDFDELYWNLNGNYWQLWTDVYNADIHFPQGANKSNTDISYFTGAVGQKQSDLATSQWIDDQTLYVQSTRSMMPGEGITISATFPKGTVTPYIPSFIEKYQFDVYGRYLIPFLVFLACLYIWKKYGDDPNLHKAIMAEYDPPDNLGVIPVGMLWKGGTFKNQFITAAIIQMASRGLIKITQTEKKVLFIGTKDYEFAWTGNTTDTSFLTTAENRIIATLFKSGSTIHLSEHPHLFAPILANIKKNAQEYLIDNGYMDRQSYSLQAWMGGIGAVLIFATYAFMRLLGVHIDFPIVFPVVISIVIIFIFSSFMKKLTAKGAEAQWRTKGFYLYMDMAEKYRDRFYEQENIFEKLLPYAIAFGMTKQWIKKMREIYGDQRFAAMTPIWFHSMSGTQFDADTFSSAMTAVSSSISQSVSTSSGSGGGGFSGGGGGGGGGGGW</sequence>
<evidence type="ECO:0000256" key="2">
    <source>
        <dbReference type="SAM" id="Phobius"/>
    </source>
</evidence>
<dbReference type="InterPro" id="IPR018702">
    <property type="entry name" value="DUF2207"/>
</dbReference>
<dbReference type="Pfam" id="PF20990">
    <property type="entry name" value="DUF2207_C"/>
    <property type="match status" value="1"/>
</dbReference>
<feature type="transmembrane region" description="Helical" evidence="2">
    <location>
        <begin position="432"/>
        <end position="451"/>
    </location>
</feature>
<accession>A0A1F8GYG9</accession>
<dbReference type="Proteomes" id="UP000179047">
    <property type="component" value="Unassembled WGS sequence"/>
</dbReference>
<gene>
    <name evidence="5" type="ORF">A3A33_01755</name>
</gene>
<evidence type="ECO:0000259" key="4">
    <source>
        <dbReference type="Pfam" id="PF20990"/>
    </source>
</evidence>
<feature type="domain" description="Predicted membrane protein YciQ-like C-terminal" evidence="4">
    <location>
        <begin position="279"/>
        <end position="510"/>
    </location>
</feature>
<dbReference type="AlphaFoldDB" id="A0A1F8GYG9"/>
<feature type="domain" description="DUF2207" evidence="3">
    <location>
        <begin position="33"/>
        <end position="225"/>
    </location>
</feature>
<keyword evidence="2" id="KW-1133">Transmembrane helix</keyword>
<evidence type="ECO:0000313" key="5">
    <source>
        <dbReference type="EMBL" id="OGN30030.1"/>
    </source>
</evidence>
<protein>
    <recommendedName>
        <fullName evidence="7">DUF2207 domain-containing protein</fullName>
    </recommendedName>
</protein>
<feature type="transmembrane region" description="Helical" evidence="2">
    <location>
        <begin position="246"/>
        <end position="263"/>
    </location>
</feature>
<feature type="region of interest" description="Disordered" evidence="1">
    <location>
        <begin position="555"/>
        <end position="579"/>
    </location>
</feature>
<organism evidence="5 6">
    <name type="scientific">Candidatus Yanofskybacteria bacterium RIFCSPLOWO2_01_FULL_49_25</name>
    <dbReference type="NCBI Taxonomy" id="1802701"/>
    <lineage>
        <taxon>Bacteria</taxon>
        <taxon>Candidatus Yanofskyibacteriota</taxon>
    </lineage>
</organism>
<evidence type="ECO:0008006" key="7">
    <source>
        <dbReference type="Google" id="ProtNLM"/>
    </source>
</evidence>
<evidence type="ECO:0000313" key="6">
    <source>
        <dbReference type="Proteomes" id="UP000179047"/>
    </source>
</evidence>
<dbReference type="EMBL" id="MGKP01000001">
    <property type="protein sequence ID" value="OGN30030.1"/>
    <property type="molecule type" value="Genomic_DNA"/>
</dbReference>
<name>A0A1F8GYG9_9BACT</name>
<keyword evidence="2" id="KW-0472">Membrane</keyword>
<proteinExistence type="predicted"/>
<comment type="caution">
    <text evidence="5">The sequence shown here is derived from an EMBL/GenBank/DDBJ whole genome shotgun (WGS) entry which is preliminary data.</text>
</comment>
<dbReference type="STRING" id="1802701.A3A33_01755"/>
<reference evidence="5 6" key="1">
    <citation type="journal article" date="2016" name="Nat. Commun.">
        <title>Thousands of microbial genomes shed light on interconnected biogeochemical processes in an aquifer system.</title>
        <authorList>
            <person name="Anantharaman K."/>
            <person name="Brown C.T."/>
            <person name="Hug L.A."/>
            <person name="Sharon I."/>
            <person name="Castelle C.J."/>
            <person name="Probst A.J."/>
            <person name="Thomas B.C."/>
            <person name="Singh A."/>
            <person name="Wilkins M.J."/>
            <person name="Karaoz U."/>
            <person name="Brodie E.L."/>
            <person name="Williams K.H."/>
            <person name="Hubbard S.S."/>
            <person name="Banfield J.F."/>
        </authorList>
    </citation>
    <scope>NUCLEOTIDE SEQUENCE [LARGE SCALE GENOMIC DNA]</scope>
</reference>
<feature type="transmembrane region" description="Helical" evidence="2">
    <location>
        <begin position="406"/>
        <end position="426"/>
    </location>
</feature>